<dbReference type="OrthoDB" id="3477330at2759"/>
<dbReference type="VEuPathDB" id="FungiDB:PEXP_037000"/>
<evidence type="ECO:0000256" key="2">
    <source>
        <dbReference type="ARBA" id="ARBA00022448"/>
    </source>
</evidence>
<dbReference type="PANTHER" id="PTHR45649">
    <property type="entry name" value="AMINO-ACID PERMEASE BAT1"/>
    <property type="match status" value="1"/>
</dbReference>
<gene>
    <name evidence="7" type="ORF">PEX2_087700</name>
</gene>
<dbReference type="InterPro" id="IPR021858">
    <property type="entry name" value="Fun_TF"/>
</dbReference>
<dbReference type="RefSeq" id="XP_016601645.1">
    <property type="nucleotide sequence ID" value="XM_016746040.1"/>
</dbReference>
<dbReference type="Pfam" id="PF11951">
    <property type="entry name" value="Fungal_trans_2"/>
    <property type="match status" value="1"/>
</dbReference>
<dbReference type="PhylomeDB" id="A0A0A2HXZ1"/>
<dbReference type="GO" id="GO:0022857">
    <property type="term" value="F:transmembrane transporter activity"/>
    <property type="evidence" value="ECO:0007669"/>
    <property type="project" value="InterPro"/>
</dbReference>
<proteinExistence type="predicted"/>
<dbReference type="PANTHER" id="PTHR45649:SF27">
    <property type="entry name" value="CHOLINE TRANSPORTER (EUROFUNG)"/>
    <property type="match status" value="1"/>
</dbReference>
<evidence type="ECO:0000313" key="7">
    <source>
        <dbReference type="EMBL" id="KGO60588.1"/>
    </source>
</evidence>
<evidence type="ECO:0000256" key="6">
    <source>
        <dbReference type="SAM" id="Phobius"/>
    </source>
</evidence>
<dbReference type="GeneID" id="27681460"/>
<feature type="transmembrane region" description="Helical" evidence="6">
    <location>
        <begin position="129"/>
        <end position="152"/>
    </location>
</feature>
<dbReference type="InterPro" id="IPR002293">
    <property type="entry name" value="AA/rel_permease1"/>
</dbReference>
<evidence type="ECO:0000256" key="1">
    <source>
        <dbReference type="ARBA" id="ARBA00004141"/>
    </source>
</evidence>
<feature type="transmembrane region" description="Helical" evidence="6">
    <location>
        <begin position="38"/>
        <end position="64"/>
    </location>
</feature>
<dbReference type="EMBL" id="JQFZ01000070">
    <property type="protein sequence ID" value="KGO60588.1"/>
    <property type="molecule type" value="Genomic_DNA"/>
</dbReference>
<organism evidence="7 8">
    <name type="scientific">Penicillium expansum</name>
    <name type="common">Blue mold rot fungus</name>
    <dbReference type="NCBI Taxonomy" id="27334"/>
    <lineage>
        <taxon>Eukaryota</taxon>
        <taxon>Fungi</taxon>
        <taxon>Dikarya</taxon>
        <taxon>Ascomycota</taxon>
        <taxon>Pezizomycotina</taxon>
        <taxon>Eurotiomycetes</taxon>
        <taxon>Eurotiomycetidae</taxon>
        <taxon>Eurotiales</taxon>
        <taxon>Aspergillaceae</taxon>
        <taxon>Penicillium</taxon>
    </lineage>
</organism>
<evidence type="ECO:0000256" key="3">
    <source>
        <dbReference type="ARBA" id="ARBA00022692"/>
    </source>
</evidence>
<evidence type="ECO:0000256" key="4">
    <source>
        <dbReference type="ARBA" id="ARBA00022989"/>
    </source>
</evidence>
<comment type="caution">
    <text evidence="7">The sequence shown here is derived from an EMBL/GenBank/DDBJ whole genome shotgun (WGS) entry which is preliminary data.</text>
</comment>
<keyword evidence="2" id="KW-0813">Transport</keyword>
<evidence type="ECO:0000313" key="8">
    <source>
        <dbReference type="Proteomes" id="UP000030143"/>
    </source>
</evidence>
<dbReference type="STRING" id="27334.A0A0A2HXZ1"/>
<accession>A0A0A2HXZ1</accession>
<keyword evidence="5 6" id="KW-0472">Membrane</keyword>
<dbReference type="GO" id="GO:0016020">
    <property type="term" value="C:membrane"/>
    <property type="evidence" value="ECO:0007669"/>
    <property type="project" value="UniProtKB-SubCell"/>
</dbReference>
<feature type="transmembrane region" description="Helical" evidence="6">
    <location>
        <begin position="275"/>
        <end position="297"/>
    </location>
</feature>
<sequence>MAQFETKDGGDLESSLQGSTKEVTDTVVTPVLAKSFNLFSACATGITTGNAWAVLGGGIIASLYNGGPPGIIYEFATASFFYCFIAASIAELASAIPASGGVYHWATITAGPRYGRLCGWFAGWLNGLAWAFAVAGNCSMTGSMIVYSYALYHPGFTPQRWHVFVCYLIISWLCCFTVMFCQRALPLISRIGSFFIVLGFIITVLVCAIMPSKNGAGYASNDFVWKDWSNITGYPDGFTFLAGMLNGAFAIGAIDCVTHIAEEIPDARRNIPRALACQVIIGFATGFCYLVSMFYAVTDLPFIVNADSICPLGDIYLQATGSRAGAVGLLTLTIAPIFCATIGCYITTGRTFYVLGRDDATPFSKYIGAISPTWHSPLYATLACGVFLTCVGAIYVGSYTAFEAFIGSFVLLTTASYFLAIFPHLLTGRKNIRPGPFWMGKAGPVVNAVACMYIAVSFVIYCFPYTLPTSPEEMNYTSVITCGLTLLVALWWSPSRSPTATAITHIENQPYIKDTMAGPVQAPRKQTKRIRQTKQKSVTFTGSRKVKCDERQQDGCGVCQKSGLECAGYGVNLCWMTDKKRDIQGLRRRQIRLEQSTSPSISDDEINRILSSLDTISTPSRTVSIGPFAIFSKSEHDDNEDLELQASLENSHQTRDCDSEITPSQFDPVDLSSEIFDIIPNESETSHPEILEMDFSSNWESVIAMMDTPNSPTLSYLRGRSLTIYPSPHSELSMPLFKDHKTSTLMYHYKNHVSELLQPVFHPRNPWRTTYLPFALEGCPDLCLVQNTIPSSGVSISLFHSILSSAAFHLRNVMGGSREYHNLGLQHRAKALRALKFALVAPNNSQQYTVYLTAMLSLVTIDTMTGEDSDFPIHLKGCRQLQRPDHASDALDDSSRQVSSICHFLSLLARTTAHELEPRPWTIEGPFFEEPYFHDDDTNIQYMYGITPYLGNLLQKTCQIAEYLAFYQDGEMPAILLEACSALYDEIFSWGIESESFHLISLEEPTMLEIIRYQALAFHSAIAIFYYRAIENSSPVDLQERVGAIWKNLSLAEDLKDAYSCGDKRAAPMSWPAFIAACEATDRQPWVAWWERVQGYSMGNFKRQWKVIQEIWSIMNSDENVVNWRDALKQSGKLVLPI</sequence>
<dbReference type="AlphaFoldDB" id="A0A0A2HXZ1"/>
<feature type="transmembrane region" description="Helical" evidence="6">
    <location>
        <begin position="404"/>
        <end position="425"/>
    </location>
</feature>
<protein>
    <submittedName>
        <fullName evidence="7">Amino acid/polyamine transporter I</fullName>
    </submittedName>
</protein>
<keyword evidence="4 6" id="KW-1133">Transmembrane helix</keyword>
<feature type="transmembrane region" description="Helical" evidence="6">
    <location>
        <begin position="164"/>
        <end position="185"/>
    </location>
</feature>
<name>A0A0A2HXZ1_PENEN</name>
<dbReference type="Pfam" id="PF13520">
    <property type="entry name" value="AA_permease_2"/>
    <property type="match status" value="1"/>
</dbReference>
<keyword evidence="8" id="KW-1185">Reference proteome</keyword>
<comment type="subcellular location">
    <subcellularLocation>
        <location evidence="1">Membrane</location>
        <topology evidence="1">Multi-pass membrane protein</topology>
    </subcellularLocation>
</comment>
<feature type="transmembrane region" description="Helical" evidence="6">
    <location>
        <begin position="191"/>
        <end position="210"/>
    </location>
</feature>
<dbReference type="Proteomes" id="UP000030143">
    <property type="component" value="Unassembled WGS sequence"/>
</dbReference>
<feature type="transmembrane region" description="Helical" evidence="6">
    <location>
        <begin position="445"/>
        <end position="467"/>
    </location>
</feature>
<evidence type="ECO:0000256" key="5">
    <source>
        <dbReference type="ARBA" id="ARBA00023136"/>
    </source>
</evidence>
<reference evidence="7 8" key="1">
    <citation type="journal article" date="2015" name="Mol. Plant Microbe Interact.">
        <title>Genome, transcriptome, and functional analyses of Penicillium expansum provide new insights into secondary metabolism and pathogenicity.</title>
        <authorList>
            <person name="Ballester A.R."/>
            <person name="Marcet-Houben M."/>
            <person name="Levin E."/>
            <person name="Sela N."/>
            <person name="Selma-Lazaro C."/>
            <person name="Carmona L."/>
            <person name="Wisniewski M."/>
            <person name="Droby S."/>
            <person name="Gonzalez-Candelas L."/>
            <person name="Gabaldon T."/>
        </authorList>
    </citation>
    <scope>NUCLEOTIDE SEQUENCE [LARGE SCALE GENOMIC DNA]</scope>
    <source>
        <strain evidence="7 8">MD-8</strain>
    </source>
</reference>
<dbReference type="HOGENOM" id="CLU_278111_0_0_1"/>
<feature type="transmembrane region" description="Helical" evidence="6">
    <location>
        <begin position="378"/>
        <end position="397"/>
    </location>
</feature>
<dbReference type="Gene3D" id="1.20.1740.10">
    <property type="entry name" value="Amino acid/polyamine transporter I"/>
    <property type="match status" value="1"/>
</dbReference>
<keyword evidence="3 6" id="KW-0812">Transmembrane</keyword>